<organism evidence="1 2">
    <name type="scientific">Victivallis vadensis</name>
    <dbReference type="NCBI Taxonomy" id="172901"/>
    <lineage>
        <taxon>Bacteria</taxon>
        <taxon>Pseudomonadati</taxon>
        <taxon>Lentisphaerota</taxon>
        <taxon>Lentisphaeria</taxon>
        <taxon>Victivallales</taxon>
        <taxon>Victivallaceae</taxon>
        <taxon>Victivallis</taxon>
    </lineage>
</organism>
<dbReference type="EMBL" id="QEKH01000026">
    <property type="protein sequence ID" value="PVY38474.1"/>
    <property type="molecule type" value="Genomic_DNA"/>
</dbReference>
<accession>A0A2U1APY4</accession>
<evidence type="ECO:0008006" key="3">
    <source>
        <dbReference type="Google" id="ProtNLM"/>
    </source>
</evidence>
<dbReference type="Proteomes" id="UP000245959">
    <property type="component" value="Unassembled WGS sequence"/>
</dbReference>
<gene>
    <name evidence="1" type="ORF">C8D82_12671</name>
</gene>
<name>A0A2U1APY4_9BACT</name>
<reference evidence="1 2" key="1">
    <citation type="submission" date="2018-04" db="EMBL/GenBank/DDBJ databases">
        <title>Genomic Encyclopedia of Type Strains, Phase IV (KMG-IV): sequencing the most valuable type-strain genomes for metagenomic binning, comparative biology and taxonomic classification.</title>
        <authorList>
            <person name="Goeker M."/>
        </authorList>
    </citation>
    <scope>NUCLEOTIDE SEQUENCE [LARGE SCALE GENOMIC DNA]</scope>
    <source>
        <strain evidence="1 2">DSM 14823</strain>
    </source>
</reference>
<protein>
    <recommendedName>
        <fullName evidence="3">YD repeat-containing protein</fullName>
    </recommendedName>
</protein>
<sequence>MGEVELVERRAANQLKREPVAAFRYDAKRNPISACLLTQTGKRQIETRIRYNTYNQPTNITNGQTSATAIYNRNGYLSQLGDSFEQFTSFEYDL</sequence>
<evidence type="ECO:0000313" key="2">
    <source>
        <dbReference type="Proteomes" id="UP000245959"/>
    </source>
</evidence>
<dbReference type="AlphaFoldDB" id="A0A2U1APY4"/>
<keyword evidence="2" id="KW-1185">Reference proteome</keyword>
<comment type="caution">
    <text evidence="1">The sequence shown here is derived from an EMBL/GenBank/DDBJ whole genome shotgun (WGS) entry which is preliminary data.</text>
</comment>
<evidence type="ECO:0000313" key="1">
    <source>
        <dbReference type="EMBL" id="PVY38474.1"/>
    </source>
</evidence>
<proteinExistence type="predicted"/>